<dbReference type="InterPro" id="IPR025345">
    <property type="entry name" value="DUF4249"/>
</dbReference>
<dbReference type="AlphaFoldDB" id="A0A979G714"/>
<evidence type="ECO:0008006" key="4">
    <source>
        <dbReference type="Google" id="ProtNLM"/>
    </source>
</evidence>
<evidence type="ECO:0000256" key="1">
    <source>
        <dbReference type="SAM" id="SignalP"/>
    </source>
</evidence>
<dbReference type="EMBL" id="CP001699">
    <property type="protein sequence ID" value="ACU61817.1"/>
    <property type="molecule type" value="Genomic_DNA"/>
</dbReference>
<gene>
    <name evidence="2" type="ordered locus">Cpin_4370</name>
</gene>
<reference evidence="3" key="1">
    <citation type="submission" date="2009-08" db="EMBL/GenBank/DDBJ databases">
        <title>The complete genome of Chitinophaga pinensis DSM 2588.</title>
        <authorList>
            <consortium name="US DOE Joint Genome Institute (JGI-PGF)"/>
            <person name="Lucas S."/>
            <person name="Copeland A."/>
            <person name="Lapidus A."/>
            <person name="Glavina del Rio T."/>
            <person name="Dalin E."/>
            <person name="Tice H."/>
            <person name="Bruce D."/>
            <person name="Goodwin L."/>
            <person name="Pitluck S."/>
            <person name="Kyrpides N."/>
            <person name="Mavromatis K."/>
            <person name="Ivanova N."/>
            <person name="Mikhailova N."/>
            <person name="Sims D."/>
            <person name="Meinche L."/>
            <person name="Brettin T."/>
            <person name="Detter J.C."/>
            <person name="Han C."/>
            <person name="Larimer F."/>
            <person name="Land M."/>
            <person name="Hauser L."/>
            <person name="Markowitz V."/>
            <person name="Cheng J.-F."/>
            <person name="Hugenholtz P."/>
            <person name="Woyke T."/>
            <person name="Wu D."/>
            <person name="Spring S."/>
            <person name="Klenk H.-P."/>
            <person name="Eisen J.A."/>
        </authorList>
    </citation>
    <scope>NUCLEOTIDE SEQUENCE [LARGE SCALE GENOMIC DNA]</scope>
    <source>
        <strain evidence="3">ATCC 43595 / DSM 2588 / LMG 13176 / NBRC 15968 / NCIMB 11800 / UQM 2034</strain>
    </source>
</reference>
<reference evidence="2 3" key="2">
    <citation type="journal article" date="2010" name="Stand. Genomic Sci.">
        <title>Complete genome sequence of Chitinophaga pinensis type strain (UQM 2034).</title>
        <authorList>
            <person name="Glavina Del Rio T."/>
            <person name="Abt B."/>
            <person name="Spring S."/>
            <person name="Lapidus A."/>
            <person name="Nolan M."/>
            <person name="Tice H."/>
            <person name="Copeland A."/>
            <person name="Cheng J.F."/>
            <person name="Chen F."/>
            <person name="Bruce D."/>
            <person name="Goodwin L."/>
            <person name="Pitluck S."/>
            <person name="Ivanova N."/>
            <person name="Mavromatis K."/>
            <person name="Mikhailova N."/>
            <person name="Pati A."/>
            <person name="Chen A."/>
            <person name="Palaniappan K."/>
            <person name="Land M."/>
            <person name="Hauser L."/>
            <person name="Chang Y.J."/>
            <person name="Jeffries C.D."/>
            <person name="Chain P."/>
            <person name="Saunders E."/>
            <person name="Detter J.C."/>
            <person name="Brettin T."/>
            <person name="Rohde M."/>
            <person name="Goker M."/>
            <person name="Bristow J."/>
            <person name="Eisen J.A."/>
            <person name="Markowitz V."/>
            <person name="Hugenholtz P."/>
            <person name="Kyrpides N.C."/>
            <person name="Klenk H.P."/>
            <person name="Lucas S."/>
        </authorList>
    </citation>
    <scope>NUCLEOTIDE SEQUENCE [LARGE SCALE GENOMIC DNA]</scope>
    <source>
        <strain evidence="3">ATCC 43595 / DSM 2588 / LMG 13176 / NBRC 15968 / NCIMB 11800 / UQM 2034</strain>
    </source>
</reference>
<protein>
    <recommendedName>
        <fullName evidence="4">DUF4249 domain-containing protein</fullName>
    </recommendedName>
</protein>
<dbReference type="OrthoDB" id="752487at2"/>
<dbReference type="RefSeq" id="WP_012791985.1">
    <property type="nucleotide sequence ID" value="NC_013132.1"/>
</dbReference>
<feature type="chain" id="PRO_5037447316" description="DUF4249 domain-containing protein" evidence="1">
    <location>
        <begin position="18"/>
        <end position="289"/>
    </location>
</feature>
<feature type="signal peptide" evidence="1">
    <location>
        <begin position="1"/>
        <end position="17"/>
    </location>
</feature>
<dbReference type="PROSITE" id="PS51257">
    <property type="entry name" value="PROKAR_LIPOPROTEIN"/>
    <property type="match status" value="1"/>
</dbReference>
<evidence type="ECO:0000313" key="2">
    <source>
        <dbReference type="EMBL" id="ACU61817.1"/>
    </source>
</evidence>
<dbReference type="Proteomes" id="UP000002215">
    <property type="component" value="Chromosome"/>
</dbReference>
<organism evidence="2 3">
    <name type="scientific">Chitinophaga pinensis (strain ATCC 43595 / DSM 2588 / LMG 13176 / NBRC 15968 / NCIMB 11800 / UQM 2034)</name>
    <dbReference type="NCBI Taxonomy" id="485918"/>
    <lineage>
        <taxon>Bacteria</taxon>
        <taxon>Pseudomonadati</taxon>
        <taxon>Bacteroidota</taxon>
        <taxon>Chitinophagia</taxon>
        <taxon>Chitinophagales</taxon>
        <taxon>Chitinophagaceae</taxon>
        <taxon>Chitinophaga</taxon>
    </lineage>
</organism>
<accession>A0A979G714</accession>
<evidence type="ECO:0000313" key="3">
    <source>
        <dbReference type="Proteomes" id="UP000002215"/>
    </source>
</evidence>
<dbReference type="KEGG" id="cpi:Cpin_4370"/>
<keyword evidence="1" id="KW-0732">Signal</keyword>
<proteinExistence type="predicted"/>
<sequence length="289" mass="32537">MRIKVLLLLLLVSTISACEKSFNIPIPEEANRPVLNLLMNKDSVMIARVSLSVRLNEYGPKEVKDAVVKLYEDGNYKETLTTYTESGRTYYRGNTLAKAGATYRVSADVAGYEEISGSDKIPDTVAIEGIKMSVTRIDAWRNRAAVTVQLHDDPAIQNYYRIRMYQLLRVPNGAGDTISLKLPQYFESGDATVPILDDDTHPEFFTTDALFNGRNPVFVFRADVFENFNTMIVEISSLTYHSYNYLNSISLAEEKDEDGLSEKVIVYNNIIKGFGIVGGVAQRQYELRK</sequence>
<dbReference type="Pfam" id="PF14054">
    <property type="entry name" value="DUF4249"/>
    <property type="match status" value="1"/>
</dbReference>
<name>A0A979G714_CHIPD</name>